<accession>A0ABR6RF92</accession>
<sequence length="361" mass="40629">MSLVHTLPPGPLDVIGDVHGERQALEQLVRHLGYDDDGRHPAGRKLVFVGDFCDRGPDSPGVLALVRRWIEAGNAYAVLGNHEINLLRDDAKDGSGWFFDERIEADNRKYAPYQRADRDFPQAMFPFLRQLPLALERDDIRIVHAAWIDEKIAQARQMQAGEVANDYDRLEEGAAVHARAQGIPARSAAENAAWPYSLEDGARQPPFMPAHAESELNKSQYNPLKVLTCGVERRGTEPFFAGGKWRFVERVAWWDRYADATPVLVGHYWRRITPVDRAVLGKGDQDLFADIAPTSWHGLLHNVFCVDFSVGARWTARLAGTRPEDDFKLAAMRWPERELVLDDGSRHATTGFMTRPESIAA</sequence>
<keyword evidence="3" id="KW-1185">Reference proteome</keyword>
<gene>
    <name evidence="2" type="ORF">HNP33_001746</name>
</gene>
<reference evidence="2 3" key="1">
    <citation type="submission" date="2020-08" db="EMBL/GenBank/DDBJ databases">
        <title>Functional genomics of gut bacteria from endangered species of beetles.</title>
        <authorList>
            <person name="Carlos-Shanley C."/>
        </authorList>
    </citation>
    <scope>NUCLEOTIDE SEQUENCE [LARGE SCALE GENOMIC DNA]</scope>
    <source>
        <strain evidence="2 3">S00124</strain>
    </source>
</reference>
<proteinExistence type="predicted"/>
<evidence type="ECO:0000313" key="3">
    <source>
        <dbReference type="Proteomes" id="UP000562492"/>
    </source>
</evidence>
<evidence type="ECO:0000259" key="1">
    <source>
        <dbReference type="Pfam" id="PF00149"/>
    </source>
</evidence>
<feature type="domain" description="Calcineurin-like phosphoesterase" evidence="1">
    <location>
        <begin position="12"/>
        <end position="108"/>
    </location>
</feature>
<dbReference type="PANTHER" id="PTHR42850">
    <property type="entry name" value="METALLOPHOSPHOESTERASE"/>
    <property type="match status" value="1"/>
</dbReference>
<organism evidence="2 3">
    <name type="scientific">Comamonas odontotermitis</name>
    <dbReference type="NCBI Taxonomy" id="379895"/>
    <lineage>
        <taxon>Bacteria</taxon>
        <taxon>Pseudomonadati</taxon>
        <taxon>Pseudomonadota</taxon>
        <taxon>Betaproteobacteria</taxon>
        <taxon>Burkholderiales</taxon>
        <taxon>Comamonadaceae</taxon>
        <taxon>Comamonas</taxon>
    </lineage>
</organism>
<dbReference type="EMBL" id="JACHKZ010000008">
    <property type="protein sequence ID" value="MBB6577689.1"/>
    <property type="molecule type" value="Genomic_DNA"/>
</dbReference>
<comment type="caution">
    <text evidence="2">The sequence shown here is derived from an EMBL/GenBank/DDBJ whole genome shotgun (WGS) entry which is preliminary data.</text>
</comment>
<dbReference type="InterPro" id="IPR029052">
    <property type="entry name" value="Metallo-depent_PP-like"/>
</dbReference>
<name>A0ABR6RF92_9BURK</name>
<dbReference type="InterPro" id="IPR004843">
    <property type="entry name" value="Calcineurin-like_PHP"/>
</dbReference>
<dbReference type="SUPFAM" id="SSF56300">
    <property type="entry name" value="Metallo-dependent phosphatases"/>
    <property type="match status" value="1"/>
</dbReference>
<dbReference type="PANTHER" id="PTHR42850:SF7">
    <property type="entry name" value="BIS(5'-NUCLEOSYL)-TETRAPHOSPHATASE PRPE [ASYMMETRICAL]"/>
    <property type="match status" value="1"/>
</dbReference>
<dbReference type="InterPro" id="IPR050126">
    <property type="entry name" value="Ap4A_hydrolase"/>
</dbReference>
<evidence type="ECO:0000313" key="2">
    <source>
        <dbReference type="EMBL" id="MBB6577689.1"/>
    </source>
</evidence>
<dbReference type="Proteomes" id="UP000562492">
    <property type="component" value="Unassembled WGS sequence"/>
</dbReference>
<dbReference type="Pfam" id="PF00149">
    <property type="entry name" value="Metallophos"/>
    <property type="match status" value="1"/>
</dbReference>
<dbReference type="Gene3D" id="3.60.21.10">
    <property type="match status" value="1"/>
</dbReference>
<protein>
    <recommendedName>
        <fullName evidence="1">Calcineurin-like phosphoesterase domain-containing protein</fullName>
    </recommendedName>
</protein>
<dbReference type="RefSeq" id="WP_184707382.1">
    <property type="nucleotide sequence ID" value="NZ_JACHKZ010000008.1"/>
</dbReference>